<evidence type="ECO:0000256" key="1">
    <source>
        <dbReference type="SAM" id="SignalP"/>
    </source>
</evidence>
<keyword evidence="1" id="KW-0732">Signal</keyword>
<name>A0A922I607_DERFA</name>
<proteinExistence type="predicted"/>
<accession>A0A922I607</accession>
<organism evidence="2 3">
    <name type="scientific">Dermatophagoides farinae</name>
    <name type="common">American house dust mite</name>
    <dbReference type="NCBI Taxonomy" id="6954"/>
    <lineage>
        <taxon>Eukaryota</taxon>
        <taxon>Metazoa</taxon>
        <taxon>Ecdysozoa</taxon>
        <taxon>Arthropoda</taxon>
        <taxon>Chelicerata</taxon>
        <taxon>Arachnida</taxon>
        <taxon>Acari</taxon>
        <taxon>Acariformes</taxon>
        <taxon>Sarcoptiformes</taxon>
        <taxon>Astigmata</taxon>
        <taxon>Psoroptidia</taxon>
        <taxon>Analgoidea</taxon>
        <taxon>Pyroglyphidae</taxon>
        <taxon>Dermatophagoidinae</taxon>
        <taxon>Dermatophagoides</taxon>
    </lineage>
</organism>
<feature type="signal peptide" evidence="1">
    <location>
        <begin position="1"/>
        <end position="21"/>
    </location>
</feature>
<sequence>MSLFLLFSEALYRLLLTNILSSSISYNRCYWKYNDDIIVIDIWNLKNKNDDNFKLELKKKSNDDNNNQFA</sequence>
<dbReference type="Proteomes" id="UP000790347">
    <property type="component" value="Unassembled WGS sequence"/>
</dbReference>
<keyword evidence="3" id="KW-1185">Reference proteome</keyword>
<gene>
    <name evidence="2" type="ORF">DERF_005625</name>
</gene>
<protein>
    <submittedName>
        <fullName evidence="2">Uncharacterized protein</fullName>
    </submittedName>
</protein>
<reference evidence="2" key="1">
    <citation type="submission" date="2013-05" db="EMBL/GenBank/DDBJ databases">
        <authorList>
            <person name="Yim A.K.Y."/>
            <person name="Chan T.F."/>
            <person name="Ji K.M."/>
            <person name="Liu X.Y."/>
            <person name="Zhou J.W."/>
            <person name="Li R.Q."/>
            <person name="Yang K.Y."/>
            <person name="Li J."/>
            <person name="Li M."/>
            <person name="Law P.T.W."/>
            <person name="Wu Y.L."/>
            <person name="Cai Z.L."/>
            <person name="Qin H."/>
            <person name="Bao Y."/>
            <person name="Leung R.K.K."/>
            <person name="Ng P.K.S."/>
            <person name="Zou J."/>
            <person name="Zhong X.J."/>
            <person name="Ran P.X."/>
            <person name="Zhong N.S."/>
            <person name="Liu Z.G."/>
            <person name="Tsui S.K.W."/>
        </authorList>
    </citation>
    <scope>NUCLEOTIDE SEQUENCE</scope>
    <source>
        <strain evidence="2">Derf</strain>
        <tissue evidence="2">Whole organism</tissue>
    </source>
</reference>
<reference evidence="2" key="2">
    <citation type="journal article" date="2022" name="Res Sq">
        <title>Comparative Genomics Reveals Insights into the Divergent Evolution of Astigmatic Mites and Household Pest Adaptations.</title>
        <authorList>
            <person name="Xiong Q."/>
            <person name="Wan A.T.-Y."/>
            <person name="Liu X.-Y."/>
            <person name="Fung C.S.-H."/>
            <person name="Xiao X."/>
            <person name="Malainual N."/>
            <person name="Hou J."/>
            <person name="Wang L."/>
            <person name="Wang M."/>
            <person name="Yang K."/>
            <person name="Cui Y."/>
            <person name="Leung E."/>
            <person name="Nong W."/>
            <person name="Shin S.-K."/>
            <person name="Au S."/>
            <person name="Jeong K.Y."/>
            <person name="Chew F.T."/>
            <person name="Hui J."/>
            <person name="Leung T.F."/>
            <person name="Tungtrongchitr A."/>
            <person name="Zhong N."/>
            <person name="Liu Z."/>
            <person name="Tsui S."/>
        </authorList>
    </citation>
    <scope>NUCLEOTIDE SEQUENCE</scope>
    <source>
        <strain evidence="2">Derf</strain>
        <tissue evidence="2">Whole organism</tissue>
    </source>
</reference>
<dbReference type="EMBL" id="ASGP02000002">
    <property type="protein sequence ID" value="KAH9522020.1"/>
    <property type="molecule type" value="Genomic_DNA"/>
</dbReference>
<evidence type="ECO:0000313" key="3">
    <source>
        <dbReference type="Proteomes" id="UP000790347"/>
    </source>
</evidence>
<dbReference type="AlphaFoldDB" id="A0A922I607"/>
<feature type="chain" id="PRO_5036735346" evidence="1">
    <location>
        <begin position="22"/>
        <end position="70"/>
    </location>
</feature>
<evidence type="ECO:0000313" key="2">
    <source>
        <dbReference type="EMBL" id="KAH9522020.1"/>
    </source>
</evidence>
<comment type="caution">
    <text evidence="2">The sequence shown here is derived from an EMBL/GenBank/DDBJ whole genome shotgun (WGS) entry which is preliminary data.</text>
</comment>